<evidence type="ECO:0000256" key="1">
    <source>
        <dbReference type="ARBA" id="ARBA00001974"/>
    </source>
</evidence>
<dbReference type="GO" id="GO:0045454">
    <property type="term" value="P:cell redox homeostasis"/>
    <property type="evidence" value="ECO:0007669"/>
    <property type="project" value="InterPro"/>
</dbReference>
<gene>
    <name evidence="9" type="ORF">CTOB1V02_LOCUS15448</name>
</gene>
<protein>
    <recommendedName>
        <fullName evidence="8">FAD/NAD(P)-binding domain-containing protein</fullName>
    </recommendedName>
</protein>
<dbReference type="InterPro" id="IPR046952">
    <property type="entry name" value="GSHR/TRXR-like"/>
</dbReference>
<evidence type="ECO:0000256" key="7">
    <source>
        <dbReference type="ARBA" id="ARBA00023284"/>
    </source>
</evidence>
<dbReference type="SUPFAM" id="SSF51905">
    <property type="entry name" value="FAD/NAD(P)-binding domain"/>
    <property type="match status" value="1"/>
</dbReference>
<dbReference type="GO" id="GO:0005739">
    <property type="term" value="C:mitochondrion"/>
    <property type="evidence" value="ECO:0007669"/>
    <property type="project" value="TreeGrafter"/>
</dbReference>
<dbReference type="PRINTS" id="PR00368">
    <property type="entry name" value="FADPNR"/>
</dbReference>
<evidence type="ECO:0000256" key="4">
    <source>
        <dbReference type="ARBA" id="ARBA00022827"/>
    </source>
</evidence>
<organism evidence="9">
    <name type="scientific">Cyprideis torosa</name>
    <dbReference type="NCBI Taxonomy" id="163714"/>
    <lineage>
        <taxon>Eukaryota</taxon>
        <taxon>Metazoa</taxon>
        <taxon>Ecdysozoa</taxon>
        <taxon>Arthropoda</taxon>
        <taxon>Crustacea</taxon>
        <taxon>Oligostraca</taxon>
        <taxon>Ostracoda</taxon>
        <taxon>Podocopa</taxon>
        <taxon>Podocopida</taxon>
        <taxon>Cytherocopina</taxon>
        <taxon>Cytheroidea</taxon>
        <taxon>Cytherideidae</taxon>
        <taxon>Cyprideis</taxon>
    </lineage>
</organism>
<dbReference type="GO" id="GO:0004362">
    <property type="term" value="F:glutathione-disulfide reductase (NADPH) activity"/>
    <property type="evidence" value="ECO:0007669"/>
    <property type="project" value="TreeGrafter"/>
</dbReference>
<dbReference type="PRINTS" id="PR00411">
    <property type="entry name" value="PNDRDTASEI"/>
</dbReference>
<dbReference type="Gene3D" id="3.50.50.60">
    <property type="entry name" value="FAD/NAD(P)-binding domain"/>
    <property type="match status" value="1"/>
</dbReference>
<dbReference type="PROSITE" id="PS00076">
    <property type="entry name" value="PYRIDINE_REDOX_1"/>
    <property type="match status" value="1"/>
</dbReference>
<keyword evidence="7" id="KW-0676">Redox-active center</keyword>
<dbReference type="InterPro" id="IPR023753">
    <property type="entry name" value="FAD/NAD-binding_dom"/>
</dbReference>
<sequence length="205" mass="21393">MRLLIPKHFLSLGGIACSRKAAELGNRKIAIVENGSLGGTCVNVGCVPKKVMWNAANLMANLADMEAYGICVPRSCLNWGTLKAARDAYVAKLNAIYNTNLKASGVDLFCGKAQFIGPHSVAVCGTGLTLHAEHIVIATGGRPIVPSDVPGAHLGKTSDGFFKISALPKSVVIAGAGYIAVELAGILAAMGCQVTMVLRHKLVLR</sequence>
<accession>A0A7R8ZZF2</accession>
<name>A0A7R8ZZF2_9CRUS</name>
<dbReference type="EMBL" id="OB690217">
    <property type="protein sequence ID" value="CAD7237633.1"/>
    <property type="molecule type" value="Genomic_DNA"/>
</dbReference>
<reference evidence="9" key="1">
    <citation type="submission" date="2020-11" db="EMBL/GenBank/DDBJ databases">
        <authorList>
            <person name="Tran Van P."/>
        </authorList>
    </citation>
    <scope>NUCLEOTIDE SEQUENCE</scope>
</reference>
<dbReference type="GO" id="GO:0005829">
    <property type="term" value="C:cytosol"/>
    <property type="evidence" value="ECO:0007669"/>
    <property type="project" value="TreeGrafter"/>
</dbReference>
<feature type="domain" description="FAD/NAD(P)-binding" evidence="8">
    <location>
        <begin position="12"/>
        <end position="204"/>
    </location>
</feature>
<keyword evidence="3" id="KW-0285">Flavoprotein</keyword>
<dbReference type="PANTHER" id="PTHR42737:SF2">
    <property type="entry name" value="GLUTATHIONE REDUCTASE"/>
    <property type="match status" value="1"/>
</dbReference>
<dbReference type="GO" id="GO:0050660">
    <property type="term" value="F:flavin adenine dinucleotide binding"/>
    <property type="evidence" value="ECO:0007669"/>
    <property type="project" value="InterPro"/>
</dbReference>
<dbReference type="GO" id="GO:0034599">
    <property type="term" value="P:cellular response to oxidative stress"/>
    <property type="evidence" value="ECO:0007669"/>
    <property type="project" value="TreeGrafter"/>
</dbReference>
<evidence type="ECO:0000256" key="3">
    <source>
        <dbReference type="ARBA" id="ARBA00022630"/>
    </source>
</evidence>
<evidence type="ECO:0000313" key="9">
    <source>
        <dbReference type="EMBL" id="CAD7237633.1"/>
    </source>
</evidence>
<evidence type="ECO:0000256" key="5">
    <source>
        <dbReference type="ARBA" id="ARBA00023002"/>
    </source>
</evidence>
<keyword evidence="6" id="KW-1015">Disulfide bond</keyword>
<evidence type="ECO:0000256" key="6">
    <source>
        <dbReference type="ARBA" id="ARBA00023157"/>
    </source>
</evidence>
<dbReference type="PANTHER" id="PTHR42737">
    <property type="entry name" value="GLUTATHIONE REDUCTASE"/>
    <property type="match status" value="1"/>
</dbReference>
<keyword evidence="4" id="KW-0274">FAD</keyword>
<evidence type="ECO:0000259" key="8">
    <source>
        <dbReference type="Pfam" id="PF07992"/>
    </source>
</evidence>
<evidence type="ECO:0000256" key="2">
    <source>
        <dbReference type="ARBA" id="ARBA00007532"/>
    </source>
</evidence>
<keyword evidence="5" id="KW-0560">Oxidoreductase</keyword>
<dbReference type="AlphaFoldDB" id="A0A7R8ZZF2"/>
<dbReference type="InterPro" id="IPR036188">
    <property type="entry name" value="FAD/NAD-bd_sf"/>
</dbReference>
<proteinExistence type="inferred from homology"/>
<dbReference type="InterPro" id="IPR012999">
    <property type="entry name" value="Pyr_OxRdtase_I_AS"/>
</dbReference>
<comment type="similarity">
    <text evidence="2">Belongs to the class-I pyridine nucleotide-disulfide oxidoreductase family.</text>
</comment>
<dbReference type="OrthoDB" id="5956163at2759"/>
<dbReference type="Pfam" id="PF07992">
    <property type="entry name" value="Pyr_redox_2"/>
    <property type="match status" value="1"/>
</dbReference>
<comment type="cofactor">
    <cofactor evidence="1">
        <name>FAD</name>
        <dbReference type="ChEBI" id="CHEBI:57692"/>
    </cofactor>
</comment>
<dbReference type="GO" id="GO:0006749">
    <property type="term" value="P:glutathione metabolic process"/>
    <property type="evidence" value="ECO:0007669"/>
    <property type="project" value="TreeGrafter"/>
</dbReference>